<protein>
    <submittedName>
        <fullName evidence="3">Serine hydrolase</fullName>
    </submittedName>
</protein>
<feature type="signal peptide" evidence="1">
    <location>
        <begin position="1"/>
        <end position="27"/>
    </location>
</feature>
<sequence>MKPSLAGLYRACVAAAAAGVLVAPAVAGPAYGAADPARSTHTALASPPSSSSSSDTDFARLTPAVAAKLDTAVRRTMDEARVPGVIVGLWAPGKGSYVRAFGVADKTTGAPMRPDLHVRIGSETKTFTVTALLRLVDRGKAGLDDAIGRYVSGVPNGDRITLRQLAEMRSGLYNYSEDAGFDKALFAHPERPFTPRQLLDYSFRHPVGFAPGAKFEYCNTNLILLGLVVEKVTGRPLREVIEQDVLKPAGLRRTLFPTGAEFPAPHPHGYTEQPASGKIVDATHWNPSWAWAAGAMISDMRDLRSWAHALATGTLLTRATQAERLKALPTGIPHAGYGLGIFDVNGWIGHNGSLPGYESLTVYLPQARATLVVLLNTDVLHKGQEPSTLLGQAVTRIVSPGHVYPGHKLSVTRGR</sequence>
<dbReference type="Pfam" id="PF00144">
    <property type="entry name" value="Beta-lactamase"/>
    <property type="match status" value="1"/>
</dbReference>
<dbReference type="GO" id="GO:0016787">
    <property type="term" value="F:hydrolase activity"/>
    <property type="evidence" value="ECO:0007669"/>
    <property type="project" value="UniProtKB-KW"/>
</dbReference>
<dbReference type="SUPFAM" id="SSF56601">
    <property type="entry name" value="beta-lactamase/transpeptidase-like"/>
    <property type="match status" value="1"/>
</dbReference>
<comment type="caution">
    <text evidence="3">The sequence shown here is derived from an EMBL/GenBank/DDBJ whole genome shotgun (WGS) entry which is preliminary data.</text>
</comment>
<keyword evidence="1" id="KW-0732">Signal</keyword>
<dbReference type="InterPro" id="IPR050491">
    <property type="entry name" value="AmpC-like"/>
</dbReference>
<proteinExistence type="predicted"/>
<keyword evidence="3" id="KW-0378">Hydrolase</keyword>
<dbReference type="Proteomes" id="UP000218944">
    <property type="component" value="Unassembled WGS sequence"/>
</dbReference>
<dbReference type="AlphaFoldDB" id="A0A2A2D0G6"/>
<dbReference type="RefSeq" id="WP_095583532.1">
    <property type="nucleotide sequence ID" value="NZ_JAJQQQ010000011.1"/>
</dbReference>
<keyword evidence="4" id="KW-1185">Reference proteome</keyword>
<feature type="chain" id="PRO_5039387415" evidence="1">
    <location>
        <begin position="28"/>
        <end position="415"/>
    </location>
</feature>
<dbReference type="InterPro" id="IPR012338">
    <property type="entry name" value="Beta-lactam/transpept-like"/>
</dbReference>
<evidence type="ECO:0000313" key="4">
    <source>
        <dbReference type="Proteomes" id="UP000218944"/>
    </source>
</evidence>
<name>A0A2A2D0G6_9ACTN</name>
<dbReference type="InterPro" id="IPR001466">
    <property type="entry name" value="Beta-lactam-related"/>
</dbReference>
<dbReference type="PANTHER" id="PTHR46825">
    <property type="entry name" value="D-ALANYL-D-ALANINE-CARBOXYPEPTIDASE/ENDOPEPTIDASE AMPH"/>
    <property type="match status" value="1"/>
</dbReference>
<reference evidence="3 4" key="1">
    <citation type="submission" date="2017-08" db="EMBL/GenBank/DDBJ databases">
        <title>Genome sequence of Streptomyces albireticuli NRRL B-1670.</title>
        <authorList>
            <person name="Graham D.E."/>
            <person name="Mahan K.M."/>
            <person name="Klingeman D.M."/>
            <person name="Hettich R.L."/>
            <person name="Parry R.J."/>
            <person name="Spain J.C."/>
        </authorList>
    </citation>
    <scope>NUCLEOTIDE SEQUENCE [LARGE SCALE GENOMIC DNA]</scope>
    <source>
        <strain evidence="3 4">NRRL B-1670</strain>
    </source>
</reference>
<gene>
    <name evidence="3" type="ORF">CK936_26790</name>
</gene>
<organism evidence="3 4">
    <name type="scientific">Streptomyces albireticuli</name>
    <dbReference type="NCBI Taxonomy" id="1940"/>
    <lineage>
        <taxon>Bacteria</taxon>
        <taxon>Bacillati</taxon>
        <taxon>Actinomycetota</taxon>
        <taxon>Actinomycetes</taxon>
        <taxon>Kitasatosporales</taxon>
        <taxon>Streptomycetaceae</taxon>
        <taxon>Streptomyces</taxon>
    </lineage>
</organism>
<dbReference type="Gene3D" id="3.40.710.10">
    <property type="entry name" value="DD-peptidase/beta-lactamase superfamily"/>
    <property type="match status" value="1"/>
</dbReference>
<dbReference type="PANTHER" id="PTHR46825:SF7">
    <property type="entry name" value="D-ALANYL-D-ALANINE CARBOXYPEPTIDASE"/>
    <property type="match status" value="1"/>
</dbReference>
<evidence type="ECO:0000259" key="2">
    <source>
        <dbReference type="Pfam" id="PF00144"/>
    </source>
</evidence>
<evidence type="ECO:0000256" key="1">
    <source>
        <dbReference type="SAM" id="SignalP"/>
    </source>
</evidence>
<evidence type="ECO:0000313" key="3">
    <source>
        <dbReference type="EMBL" id="PAU45933.1"/>
    </source>
</evidence>
<accession>A0A2A2D0G6</accession>
<dbReference type="EMBL" id="NSJV01000518">
    <property type="protein sequence ID" value="PAU45933.1"/>
    <property type="molecule type" value="Genomic_DNA"/>
</dbReference>
<feature type="domain" description="Beta-lactamase-related" evidence="2">
    <location>
        <begin position="69"/>
        <end position="381"/>
    </location>
</feature>